<dbReference type="EMBL" id="OV696692">
    <property type="protein sequence ID" value="CAH1270811.1"/>
    <property type="molecule type" value="Genomic_DNA"/>
</dbReference>
<dbReference type="InterPro" id="IPR036855">
    <property type="entry name" value="Znf_CCCH_sf"/>
</dbReference>
<feature type="domain" description="C3H1-type" evidence="6">
    <location>
        <begin position="9"/>
        <end position="37"/>
    </location>
</feature>
<feature type="zinc finger region" description="C3H1-type" evidence="4">
    <location>
        <begin position="9"/>
        <end position="37"/>
    </location>
</feature>
<evidence type="ECO:0000259" key="6">
    <source>
        <dbReference type="PROSITE" id="PS50103"/>
    </source>
</evidence>
<dbReference type="InterPro" id="IPR000571">
    <property type="entry name" value="Znf_CCCH"/>
</dbReference>
<dbReference type="Pfam" id="PF00642">
    <property type="entry name" value="zf-CCCH"/>
    <property type="match status" value="1"/>
</dbReference>
<evidence type="ECO:0000256" key="2">
    <source>
        <dbReference type="ARBA" id="ARBA00022771"/>
    </source>
</evidence>
<dbReference type="Gene3D" id="6.10.250.3220">
    <property type="match status" value="1"/>
</dbReference>
<evidence type="ECO:0000313" key="8">
    <source>
        <dbReference type="Proteomes" id="UP000838412"/>
    </source>
</evidence>
<proteinExistence type="predicted"/>
<organism evidence="7 8">
    <name type="scientific">Branchiostoma lanceolatum</name>
    <name type="common">Common lancelet</name>
    <name type="synonym">Amphioxus lanceolatum</name>
    <dbReference type="NCBI Taxonomy" id="7740"/>
    <lineage>
        <taxon>Eukaryota</taxon>
        <taxon>Metazoa</taxon>
        <taxon>Chordata</taxon>
        <taxon>Cephalochordata</taxon>
        <taxon>Leptocardii</taxon>
        <taxon>Amphioxiformes</taxon>
        <taxon>Branchiostomatidae</taxon>
        <taxon>Branchiostoma</taxon>
    </lineage>
</organism>
<evidence type="ECO:0000256" key="5">
    <source>
        <dbReference type="SAM" id="MobiDB-lite"/>
    </source>
</evidence>
<sequence length="171" mass="19090">MQGRDKCTKKHTLDCPDFSRTGECPRGVRCRMVHRRRREKRRHAEAAEAGEETGDGRERRRGPEAAEEPAASPRTAEGDSDCEEEPQESSEEEPPRKVAKLPSFISLRDQQPAETTEKPASQGQEKLPDWQPGSQSESRAPAEQVAERLQIRPRFLARPRKGAAPDGPAGE</sequence>
<evidence type="ECO:0000256" key="3">
    <source>
        <dbReference type="ARBA" id="ARBA00022833"/>
    </source>
</evidence>
<dbReference type="PANTHER" id="PTHR46156:SF1">
    <property type="entry name" value="ZINC FINGER CCCH DOMAIN-CONTAINING PROTEIN 3"/>
    <property type="match status" value="1"/>
</dbReference>
<reference evidence="7" key="1">
    <citation type="submission" date="2022-01" db="EMBL/GenBank/DDBJ databases">
        <authorList>
            <person name="Braso-Vives M."/>
        </authorList>
    </citation>
    <scope>NUCLEOTIDE SEQUENCE</scope>
</reference>
<keyword evidence="1 4" id="KW-0479">Metal-binding</keyword>
<protein>
    <submittedName>
        <fullName evidence="7">ZC3H3 protein</fullName>
    </submittedName>
</protein>
<feature type="compositionally biased region" description="Basic and acidic residues" evidence="5">
    <location>
        <begin position="54"/>
        <end position="64"/>
    </location>
</feature>
<feature type="compositionally biased region" description="Acidic residues" evidence="5">
    <location>
        <begin position="78"/>
        <end position="92"/>
    </location>
</feature>
<feature type="compositionally biased region" description="Polar residues" evidence="5">
    <location>
        <begin position="108"/>
        <end position="124"/>
    </location>
</feature>
<keyword evidence="3 4" id="KW-0862">Zinc</keyword>
<gene>
    <name evidence="7" type="primary">ZC3H3</name>
    <name evidence="7" type="ORF">BLAG_LOCUS22990</name>
</gene>
<dbReference type="SUPFAM" id="SSF90229">
    <property type="entry name" value="CCCH zinc finger"/>
    <property type="match status" value="1"/>
</dbReference>
<keyword evidence="2 4" id="KW-0863">Zinc-finger</keyword>
<dbReference type="SMART" id="SM00356">
    <property type="entry name" value="ZnF_C3H1"/>
    <property type="match status" value="1"/>
</dbReference>
<feature type="compositionally biased region" description="Basic residues" evidence="5">
    <location>
        <begin position="28"/>
        <end position="43"/>
    </location>
</feature>
<dbReference type="PANTHER" id="PTHR46156">
    <property type="entry name" value="CCCH ZINGC FINGER"/>
    <property type="match status" value="1"/>
</dbReference>
<evidence type="ECO:0000313" key="7">
    <source>
        <dbReference type="EMBL" id="CAH1270811.1"/>
    </source>
</evidence>
<keyword evidence="8" id="KW-1185">Reference proteome</keyword>
<dbReference type="Proteomes" id="UP000838412">
    <property type="component" value="Chromosome 7"/>
</dbReference>
<dbReference type="AlphaFoldDB" id="A0A8K0A865"/>
<name>A0A8K0A865_BRALA</name>
<evidence type="ECO:0000256" key="4">
    <source>
        <dbReference type="PROSITE-ProRule" id="PRU00723"/>
    </source>
</evidence>
<accession>A0A8K0A865</accession>
<evidence type="ECO:0000256" key="1">
    <source>
        <dbReference type="ARBA" id="ARBA00022723"/>
    </source>
</evidence>
<feature type="region of interest" description="Disordered" evidence="5">
    <location>
        <begin position="1"/>
        <end position="171"/>
    </location>
</feature>
<dbReference type="GO" id="GO:0008270">
    <property type="term" value="F:zinc ion binding"/>
    <property type="evidence" value="ECO:0007669"/>
    <property type="project" value="UniProtKB-KW"/>
</dbReference>
<dbReference type="PROSITE" id="PS50103">
    <property type="entry name" value="ZF_C3H1"/>
    <property type="match status" value="1"/>
</dbReference>
<dbReference type="GO" id="GO:0005634">
    <property type="term" value="C:nucleus"/>
    <property type="evidence" value="ECO:0007669"/>
    <property type="project" value="TreeGrafter"/>
</dbReference>
<feature type="compositionally biased region" description="Basic and acidic residues" evidence="5">
    <location>
        <begin position="1"/>
        <end position="14"/>
    </location>
</feature>